<dbReference type="PANTHER" id="PTHR43547:SF2">
    <property type="entry name" value="HYBRID SIGNAL TRANSDUCTION HISTIDINE KINASE C"/>
    <property type="match status" value="1"/>
</dbReference>
<dbReference type="Gene3D" id="6.10.340.10">
    <property type="match status" value="1"/>
</dbReference>
<feature type="domain" description="Histidine kinase" evidence="16">
    <location>
        <begin position="284"/>
        <end position="500"/>
    </location>
</feature>
<evidence type="ECO:0000256" key="10">
    <source>
        <dbReference type="ARBA" id="ARBA00022840"/>
    </source>
</evidence>
<dbReference type="InterPro" id="IPR003594">
    <property type="entry name" value="HATPase_dom"/>
</dbReference>
<proteinExistence type="predicted"/>
<name>A0A7Z0D6M3_9ACTN</name>
<gene>
    <name evidence="18" type="ORF">GGQ54_000408</name>
</gene>
<feature type="domain" description="HAMP" evidence="17">
    <location>
        <begin position="217"/>
        <end position="269"/>
    </location>
</feature>
<keyword evidence="8" id="KW-0547">Nucleotide-binding</keyword>
<evidence type="ECO:0000256" key="3">
    <source>
        <dbReference type="ARBA" id="ARBA00012438"/>
    </source>
</evidence>
<dbReference type="CDD" id="cd06225">
    <property type="entry name" value="HAMP"/>
    <property type="match status" value="1"/>
</dbReference>
<dbReference type="FunFam" id="1.10.287.130:FF:000010">
    <property type="entry name" value="Two-component sensor histidine kinase"/>
    <property type="match status" value="1"/>
</dbReference>
<evidence type="ECO:0000259" key="17">
    <source>
        <dbReference type="PROSITE" id="PS50885"/>
    </source>
</evidence>
<comment type="catalytic activity">
    <reaction evidence="1">
        <text>ATP + protein L-histidine = ADP + protein N-phospho-L-histidine.</text>
        <dbReference type="EC" id="2.7.13.3"/>
    </reaction>
</comment>
<dbReference type="PROSITE" id="PS50109">
    <property type="entry name" value="HIS_KIN"/>
    <property type="match status" value="1"/>
</dbReference>
<dbReference type="AlphaFoldDB" id="A0A7Z0D6M3"/>
<feature type="transmembrane region" description="Helical" evidence="15">
    <location>
        <begin position="22"/>
        <end position="45"/>
    </location>
</feature>
<dbReference type="GO" id="GO:0005524">
    <property type="term" value="F:ATP binding"/>
    <property type="evidence" value="ECO:0007669"/>
    <property type="project" value="UniProtKB-KW"/>
</dbReference>
<dbReference type="SMART" id="SM00387">
    <property type="entry name" value="HATPase_c"/>
    <property type="match status" value="1"/>
</dbReference>
<dbReference type="FunFam" id="3.30.565.10:FF:000013">
    <property type="entry name" value="Two-component sensor histidine kinase"/>
    <property type="match status" value="1"/>
</dbReference>
<comment type="caution">
    <text evidence="18">The sequence shown here is derived from an EMBL/GenBank/DDBJ whole genome shotgun (WGS) entry which is preliminary data.</text>
</comment>
<dbReference type="InterPro" id="IPR003661">
    <property type="entry name" value="HisK_dim/P_dom"/>
</dbReference>
<keyword evidence="11 15" id="KW-1133">Transmembrane helix</keyword>
<dbReference type="Gene3D" id="3.30.565.10">
    <property type="entry name" value="Histidine kinase-like ATPase, C-terminal domain"/>
    <property type="match status" value="1"/>
</dbReference>
<dbReference type="InterPro" id="IPR005467">
    <property type="entry name" value="His_kinase_dom"/>
</dbReference>
<dbReference type="GO" id="GO:0005886">
    <property type="term" value="C:plasma membrane"/>
    <property type="evidence" value="ECO:0007669"/>
    <property type="project" value="UniProtKB-SubCell"/>
</dbReference>
<dbReference type="InterPro" id="IPR004358">
    <property type="entry name" value="Sig_transdc_His_kin-like_C"/>
</dbReference>
<reference evidence="18 19" key="1">
    <citation type="submission" date="2020-07" db="EMBL/GenBank/DDBJ databases">
        <title>Sequencing the genomes of 1000 actinobacteria strains.</title>
        <authorList>
            <person name="Klenk H.-P."/>
        </authorList>
    </citation>
    <scope>NUCLEOTIDE SEQUENCE [LARGE SCALE GENOMIC DNA]</scope>
    <source>
        <strain evidence="18 19">DSM 103164</strain>
    </source>
</reference>
<evidence type="ECO:0000259" key="16">
    <source>
        <dbReference type="PROSITE" id="PS50109"/>
    </source>
</evidence>
<dbReference type="GO" id="GO:0000155">
    <property type="term" value="F:phosphorelay sensor kinase activity"/>
    <property type="evidence" value="ECO:0007669"/>
    <property type="project" value="InterPro"/>
</dbReference>
<protein>
    <recommendedName>
        <fullName evidence="14">Sensor histidine kinase MtrB</fullName>
        <ecNumber evidence="3">2.7.13.3</ecNumber>
    </recommendedName>
</protein>
<dbReference type="SUPFAM" id="SSF158472">
    <property type="entry name" value="HAMP domain-like"/>
    <property type="match status" value="1"/>
</dbReference>
<dbReference type="PANTHER" id="PTHR43547">
    <property type="entry name" value="TWO-COMPONENT HISTIDINE KINASE"/>
    <property type="match status" value="1"/>
</dbReference>
<keyword evidence="5" id="KW-0597">Phosphoprotein</keyword>
<keyword evidence="13 15" id="KW-0472">Membrane</keyword>
<feature type="transmembrane region" description="Helical" evidence="15">
    <location>
        <begin position="196"/>
        <end position="216"/>
    </location>
</feature>
<evidence type="ECO:0000256" key="6">
    <source>
        <dbReference type="ARBA" id="ARBA00022679"/>
    </source>
</evidence>
<keyword evidence="9 18" id="KW-0418">Kinase</keyword>
<evidence type="ECO:0000256" key="8">
    <source>
        <dbReference type="ARBA" id="ARBA00022741"/>
    </source>
</evidence>
<dbReference type="Pfam" id="PF00512">
    <property type="entry name" value="HisKA"/>
    <property type="match status" value="1"/>
</dbReference>
<dbReference type="SUPFAM" id="SSF47384">
    <property type="entry name" value="Homodimeric domain of signal transducing histidine kinase"/>
    <property type="match status" value="1"/>
</dbReference>
<evidence type="ECO:0000256" key="7">
    <source>
        <dbReference type="ARBA" id="ARBA00022692"/>
    </source>
</evidence>
<dbReference type="SMART" id="SM00304">
    <property type="entry name" value="HAMP"/>
    <property type="match status" value="1"/>
</dbReference>
<dbReference type="CDD" id="cd00075">
    <property type="entry name" value="HATPase"/>
    <property type="match status" value="1"/>
</dbReference>
<comment type="subcellular location">
    <subcellularLocation>
        <location evidence="2">Cell membrane</location>
        <topology evidence="2">Multi-pass membrane protein</topology>
    </subcellularLocation>
</comment>
<dbReference type="Pfam" id="PF02518">
    <property type="entry name" value="HATPase_c"/>
    <property type="match status" value="1"/>
</dbReference>
<organism evidence="18 19">
    <name type="scientific">Naumannella cuiyingiana</name>
    <dbReference type="NCBI Taxonomy" id="1347891"/>
    <lineage>
        <taxon>Bacteria</taxon>
        <taxon>Bacillati</taxon>
        <taxon>Actinomycetota</taxon>
        <taxon>Actinomycetes</taxon>
        <taxon>Propionibacteriales</taxon>
        <taxon>Propionibacteriaceae</taxon>
        <taxon>Naumannella</taxon>
    </lineage>
</organism>
<dbReference type="InterPro" id="IPR036097">
    <property type="entry name" value="HisK_dim/P_sf"/>
</dbReference>
<evidence type="ECO:0000256" key="14">
    <source>
        <dbReference type="ARBA" id="ARBA00035305"/>
    </source>
</evidence>
<dbReference type="InterPro" id="IPR003660">
    <property type="entry name" value="HAMP_dom"/>
</dbReference>
<evidence type="ECO:0000256" key="11">
    <source>
        <dbReference type="ARBA" id="ARBA00022989"/>
    </source>
</evidence>
<sequence>MNPSSRAAQLARLPARWWWGSLPLRVIATTLLASAIVITLGGLLLMQQATEGVLSGKKQSALAEASLAYDTAQRQLAASDLDDRGISLLLLQLTTDVGNRGNLGSRYQVLVEGPVSNFVSGQASPDSVPDSLRREVDARDGLWLTPTTIRYRDATPDEPGLAIGAALVAPGAGRYPMYFLFPLAQERETIEVLRQAVITTGVMLIGLLALIAALVARQVVAPVREARKAAERLASGFLDDRMTVRGTDDLASLATSMNNMASELSKQISQLEELSRIQQQFVSDVSHELRTPLTTVRMAAELLHEAREDFDPTSRRAAELLAKELDRFEEMLSDLLEISRFDAGAAELSVTEVDMVEVVEREIAAQRAFAQRSGIDVRLHAGGPIVAEVDERRVRRVLRNLITNALEHGEGRPVDIRVAGDADAVAITVRDHGVGFEAGQVKKVFHRFWRADPARNRTIGGSGLGLAISMEDARLHGGWLNAWGRPGKGAQFRLTLPRARGRILQLSPLPLVPTDLLRPAERLALTTGRADAPAGAAPTGPVAP</sequence>
<dbReference type="EMBL" id="JACBZS010000001">
    <property type="protein sequence ID" value="NYI69848.1"/>
    <property type="molecule type" value="Genomic_DNA"/>
</dbReference>
<keyword evidence="19" id="KW-1185">Reference proteome</keyword>
<evidence type="ECO:0000313" key="19">
    <source>
        <dbReference type="Proteomes" id="UP000527616"/>
    </source>
</evidence>
<dbReference type="InterPro" id="IPR036890">
    <property type="entry name" value="HATPase_C_sf"/>
</dbReference>
<dbReference type="SUPFAM" id="SSF55874">
    <property type="entry name" value="ATPase domain of HSP90 chaperone/DNA topoisomerase II/histidine kinase"/>
    <property type="match status" value="1"/>
</dbReference>
<evidence type="ECO:0000256" key="4">
    <source>
        <dbReference type="ARBA" id="ARBA00022475"/>
    </source>
</evidence>
<accession>A0A7Z0D6M3</accession>
<evidence type="ECO:0000256" key="12">
    <source>
        <dbReference type="ARBA" id="ARBA00023012"/>
    </source>
</evidence>
<dbReference type="Gene3D" id="1.10.287.130">
    <property type="match status" value="1"/>
</dbReference>
<dbReference type="NCBIfam" id="NF040691">
    <property type="entry name" value="MtrAB_MtrB"/>
    <property type="match status" value="1"/>
</dbReference>
<keyword evidence="6 18" id="KW-0808">Transferase</keyword>
<dbReference type="Proteomes" id="UP000527616">
    <property type="component" value="Unassembled WGS sequence"/>
</dbReference>
<dbReference type="SMART" id="SM00388">
    <property type="entry name" value="HisKA"/>
    <property type="match status" value="1"/>
</dbReference>
<dbReference type="Pfam" id="PF00672">
    <property type="entry name" value="HAMP"/>
    <property type="match status" value="1"/>
</dbReference>
<dbReference type="InterPro" id="IPR047669">
    <property type="entry name" value="MtrAB_MtrB"/>
</dbReference>
<dbReference type="RefSeq" id="WP_343045823.1">
    <property type="nucleotide sequence ID" value="NZ_JACBZS010000001.1"/>
</dbReference>
<dbReference type="EC" id="2.7.13.3" evidence="3"/>
<dbReference type="PRINTS" id="PR00344">
    <property type="entry name" value="BCTRLSENSOR"/>
</dbReference>
<evidence type="ECO:0000256" key="9">
    <source>
        <dbReference type="ARBA" id="ARBA00022777"/>
    </source>
</evidence>
<dbReference type="PROSITE" id="PS50885">
    <property type="entry name" value="HAMP"/>
    <property type="match status" value="1"/>
</dbReference>
<keyword evidence="4" id="KW-1003">Cell membrane</keyword>
<evidence type="ECO:0000256" key="5">
    <source>
        <dbReference type="ARBA" id="ARBA00022553"/>
    </source>
</evidence>
<keyword evidence="12" id="KW-0902">Two-component regulatory system</keyword>
<evidence type="ECO:0000256" key="1">
    <source>
        <dbReference type="ARBA" id="ARBA00000085"/>
    </source>
</evidence>
<evidence type="ECO:0000313" key="18">
    <source>
        <dbReference type="EMBL" id="NYI69848.1"/>
    </source>
</evidence>
<keyword evidence="10" id="KW-0067">ATP-binding</keyword>
<dbReference type="CDD" id="cd00082">
    <property type="entry name" value="HisKA"/>
    <property type="match status" value="1"/>
</dbReference>
<keyword evidence="7 15" id="KW-0812">Transmembrane</keyword>
<evidence type="ECO:0000256" key="15">
    <source>
        <dbReference type="SAM" id="Phobius"/>
    </source>
</evidence>
<evidence type="ECO:0000256" key="13">
    <source>
        <dbReference type="ARBA" id="ARBA00023136"/>
    </source>
</evidence>
<evidence type="ECO:0000256" key="2">
    <source>
        <dbReference type="ARBA" id="ARBA00004651"/>
    </source>
</evidence>